<keyword evidence="1" id="KW-1133">Transmembrane helix</keyword>
<dbReference type="RefSeq" id="WP_353542331.1">
    <property type="nucleotide sequence ID" value="NZ_BAABRN010000022.1"/>
</dbReference>
<keyword evidence="1" id="KW-0472">Membrane</keyword>
<evidence type="ECO:0000256" key="1">
    <source>
        <dbReference type="SAM" id="Phobius"/>
    </source>
</evidence>
<accession>A0ABP9VAS3</accession>
<evidence type="ECO:0000313" key="3">
    <source>
        <dbReference type="Proteomes" id="UP001458946"/>
    </source>
</evidence>
<gene>
    <name evidence="2" type="ORF">Dxin01_02103</name>
</gene>
<evidence type="ECO:0000313" key="2">
    <source>
        <dbReference type="EMBL" id="GAA5502359.1"/>
    </source>
</evidence>
<dbReference type="Proteomes" id="UP001458946">
    <property type="component" value="Unassembled WGS sequence"/>
</dbReference>
<keyword evidence="3" id="KW-1185">Reference proteome</keyword>
<comment type="caution">
    <text evidence="2">The sequence shown here is derived from an EMBL/GenBank/DDBJ whole genome shotgun (WGS) entry which is preliminary data.</text>
</comment>
<organism evidence="2 3">
    <name type="scientific">Deinococcus xinjiangensis</name>
    <dbReference type="NCBI Taxonomy" id="457454"/>
    <lineage>
        <taxon>Bacteria</taxon>
        <taxon>Thermotogati</taxon>
        <taxon>Deinococcota</taxon>
        <taxon>Deinococci</taxon>
        <taxon>Deinococcales</taxon>
        <taxon>Deinococcaceae</taxon>
        <taxon>Deinococcus</taxon>
    </lineage>
</organism>
<dbReference type="EMBL" id="BAABRN010000022">
    <property type="protein sequence ID" value="GAA5502359.1"/>
    <property type="molecule type" value="Genomic_DNA"/>
</dbReference>
<sequence>MFIFALAFIGLMLVMYGLDMQTLKTRDRRFRSGYRDTGIEANPTQLMQGTMYSGAGAVLMLPLGLVMLTQGLPLLAL</sequence>
<feature type="transmembrane region" description="Helical" evidence="1">
    <location>
        <begin position="52"/>
        <end position="76"/>
    </location>
</feature>
<reference evidence="2 3" key="1">
    <citation type="submission" date="2024-02" db="EMBL/GenBank/DDBJ databases">
        <title>Deinococcus xinjiangensis NBRC 107630.</title>
        <authorList>
            <person name="Ichikawa N."/>
            <person name="Katano-Makiyama Y."/>
            <person name="Hidaka K."/>
        </authorList>
    </citation>
    <scope>NUCLEOTIDE SEQUENCE [LARGE SCALE GENOMIC DNA]</scope>
    <source>
        <strain evidence="2 3">NBRC 107630</strain>
    </source>
</reference>
<name>A0ABP9VAS3_9DEIO</name>
<keyword evidence="1" id="KW-0812">Transmembrane</keyword>
<proteinExistence type="predicted"/>
<protein>
    <submittedName>
        <fullName evidence="2">Uncharacterized protein</fullName>
    </submittedName>
</protein>